<dbReference type="Proteomes" id="UP000576209">
    <property type="component" value="Unassembled WGS sequence"/>
</dbReference>
<protein>
    <submittedName>
        <fullName evidence="2">CRP-like cAMP-binding protein</fullName>
    </submittedName>
</protein>
<dbReference type="InterPro" id="IPR000595">
    <property type="entry name" value="cNMP-bd_dom"/>
</dbReference>
<name>A0A840E886_9BACT</name>
<evidence type="ECO:0000259" key="1">
    <source>
        <dbReference type="PROSITE" id="PS50042"/>
    </source>
</evidence>
<organism evidence="2 3">
    <name type="scientific">Neolewinella aquimaris</name>
    <dbReference type="NCBI Taxonomy" id="1835722"/>
    <lineage>
        <taxon>Bacteria</taxon>
        <taxon>Pseudomonadati</taxon>
        <taxon>Bacteroidota</taxon>
        <taxon>Saprospiria</taxon>
        <taxon>Saprospirales</taxon>
        <taxon>Lewinellaceae</taxon>
        <taxon>Neolewinella</taxon>
    </lineage>
</organism>
<evidence type="ECO:0000313" key="2">
    <source>
        <dbReference type="EMBL" id="MBB4079815.1"/>
    </source>
</evidence>
<reference evidence="2 3" key="1">
    <citation type="submission" date="2020-08" db="EMBL/GenBank/DDBJ databases">
        <title>Genomic Encyclopedia of Type Strains, Phase IV (KMG-IV): sequencing the most valuable type-strain genomes for metagenomic binning, comparative biology and taxonomic classification.</title>
        <authorList>
            <person name="Goeker M."/>
        </authorList>
    </citation>
    <scope>NUCLEOTIDE SEQUENCE [LARGE SCALE GENOMIC DNA]</scope>
    <source>
        <strain evidence="2 3">DSM 105137</strain>
    </source>
</reference>
<proteinExistence type="predicted"/>
<dbReference type="InterPro" id="IPR014710">
    <property type="entry name" value="RmlC-like_jellyroll"/>
</dbReference>
<feature type="domain" description="Cyclic nucleotide-binding" evidence="1">
    <location>
        <begin position="21"/>
        <end position="111"/>
    </location>
</feature>
<sequence>MSSEIFRPIIDKLVKVGVDRDLADCFARQLHQRRCRSKELLFTEGDALPDAFYILSGYVRLYSTDSSGDVMVKILAGPRDFVGCISAILYNKDSELTAECITDCTVVVIDQFHQSLVKNDLRTMTFLQDIAIRHLIALINEKSQMLPLKARDRYLYFMERHPKIMAHVPAGIVANYIGVAPQSLSRIKQSMK</sequence>
<dbReference type="InterPro" id="IPR018490">
    <property type="entry name" value="cNMP-bd_dom_sf"/>
</dbReference>
<dbReference type="EMBL" id="JACIFF010000006">
    <property type="protein sequence ID" value="MBB4079815.1"/>
    <property type="molecule type" value="Genomic_DNA"/>
</dbReference>
<accession>A0A840E886</accession>
<dbReference type="CDD" id="cd00038">
    <property type="entry name" value="CAP_ED"/>
    <property type="match status" value="1"/>
</dbReference>
<dbReference type="SUPFAM" id="SSF51206">
    <property type="entry name" value="cAMP-binding domain-like"/>
    <property type="match status" value="1"/>
</dbReference>
<keyword evidence="3" id="KW-1185">Reference proteome</keyword>
<dbReference type="RefSeq" id="WP_183496059.1">
    <property type="nucleotide sequence ID" value="NZ_JACIFF010000006.1"/>
</dbReference>
<dbReference type="PROSITE" id="PS50042">
    <property type="entry name" value="CNMP_BINDING_3"/>
    <property type="match status" value="1"/>
</dbReference>
<dbReference type="Gene3D" id="2.60.120.10">
    <property type="entry name" value="Jelly Rolls"/>
    <property type="match status" value="1"/>
</dbReference>
<evidence type="ECO:0000313" key="3">
    <source>
        <dbReference type="Proteomes" id="UP000576209"/>
    </source>
</evidence>
<gene>
    <name evidence="2" type="ORF">GGR28_002442</name>
</gene>
<dbReference type="AlphaFoldDB" id="A0A840E886"/>
<comment type="caution">
    <text evidence="2">The sequence shown here is derived from an EMBL/GenBank/DDBJ whole genome shotgun (WGS) entry which is preliminary data.</text>
</comment>
<dbReference type="Pfam" id="PF00027">
    <property type="entry name" value="cNMP_binding"/>
    <property type="match status" value="1"/>
</dbReference>